<name>A0AB38A6S8_9ACTN</name>
<dbReference type="AlphaFoldDB" id="A0AB38A6S8"/>
<evidence type="ECO:0000313" key="2">
    <source>
        <dbReference type="Proteomes" id="UP000183687"/>
    </source>
</evidence>
<protein>
    <submittedName>
        <fullName evidence="1">Uncharacterized protein</fullName>
    </submittedName>
</protein>
<comment type="caution">
    <text evidence="1">The sequence shown here is derived from an EMBL/GenBank/DDBJ whole genome shotgun (WGS) entry which is preliminary data.</text>
</comment>
<dbReference type="RefSeq" id="WP_002562881.1">
    <property type="nucleotide sequence ID" value="NZ_CALJSN010000007.1"/>
</dbReference>
<dbReference type="EMBL" id="FNSH01000001">
    <property type="protein sequence ID" value="SEB72830.1"/>
    <property type="molecule type" value="Genomic_DNA"/>
</dbReference>
<reference evidence="1 2" key="1">
    <citation type="submission" date="2016-10" db="EMBL/GenBank/DDBJ databases">
        <authorList>
            <person name="Varghese N."/>
            <person name="Submissions S."/>
        </authorList>
    </citation>
    <scope>NUCLEOTIDE SEQUENCE [LARGE SCALE GENOMIC DNA]</scope>
    <source>
        <strain evidence="1 2">DSM 20586</strain>
    </source>
</reference>
<evidence type="ECO:0000313" key="1">
    <source>
        <dbReference type="EMBL" id="SEB72830.1"/>
    </source>
</evidence>
<organism evidence="1 2">
    <name type="scientific">Atopobium minutum</name>
    <dbReference type="NCBI Taxonomy" id="1381"/>
    <lineage>
        <taxon>Bacteria</taxon>
        <taxon>Bacillati</taxon>
        <taxon>Actinomycetota</taxon>
        <taxon>Coriobacteriia</taxon>
        <taxon>Coriobacteriales</taxon>
        <taxon>Atopobiaceae</taxon>
        <taxon>Atopobium</taxon>
    </lineage>
</organism>
<proteinExistence type="predicted"/>
<sequence>MAHDRQTRRAAYLSKAQDEFTALAVRGVYMAGNAAASVVLLKGLLSAEDTTQLFSGPDGVALRAALERLGYAPQAWGGLSSCTVGGTPLSPAILREALCAFDPDTIIVCDEAAAQVLREAYADELAALPDITHAMLDKGVLVMLLGMRVLNLGGFEASLSDKASKLKMWHALKQLPALGEPF</sequence>
<gene>
    <name evidence="1" type="ORF">SAMN04489746_0958</name>
</gene>
<dbReference type="Proteomes" id="UP000183687">
    <property type="component" value="Unassembled WGS sequence"/>
</dbReference>
<accession>A0AB38A6S8</accession>